<dbReference type="KEGG" id="far:ABE41_005060"/>
<sequence length="103" mass="11945">MYSDFSDELRRIRITLIVIAIIMVFLPGSSNVTVDHNYDDMSYQGSKFHKNLVPLGNGYFGLFSGDTELKDDNEMKVYFYDEKENKMMLMREVNLDTVELAAE</sequence>
<organism evidence="2 3">
    <name type="scientific">Fictibacillus arsenicus</name>
    <dbReference type="NCBI Taxonomy" id="255247"/>
    <lineage>
        <taxon>Bacteria</taxon>
        <taxon>Bacillati</taxon>
        <taxon>Bacillota</taxon>
        <taxon>Bacilli</taxon>
        <taxon>Bacillales</taxon>
        <taxon>Fictibacillaceae</taxon>
        <taxon>Fictibacillus</taxon>
    </lineage>
</organism>
<dbReference type="Gene3D" id="6.20.140.10">
    <property type="match status" value="1"/>
</dbReference>
<dbReference type="RefSeq" id="WP_066287137.1">
    <property type="nucleotide sequence ID" value="NZ_CP016761.1"/>
</dbReference>
<dbReference type="Proteomes" id="UP000077412">
    <property type="component" value="Chromosome"/>
</dbReference>
<name>A0A1B1Z1L4_9BACL</name>
<dbReference type="AlphaFoldDB" id="A0A1B1Z1L4"/>
<protein>
    <submittedName>
        <fullName evidence="2">Uncharacterized protein</fullName>
    </submittedName>
</protein>
<keyword evidence="1" id="KW-0812">Transmembrane</keyword>
<keyword evidence="1" id="KW-0472">Membrane</keyword>
<accession>A0A1B1Z1L4</accession>
<evidence type="ECO:0000313" key="2">
    <source>
        <dbReference type="EMBL" id="ANX11367.1"/>
    </source>
</evidence>
<evidence type="ECO:0000313" key="3">
    <source>
        <dbReference type="Proteomes" id="UP000077412"/>
    </source>
</evidence>
<dbReference type="EMBL" id="CP016761">
    <property type="protein sequence ID" value="ANX11367.1"/>
    <property type="molecule type" value="Genomic_DNA"/>
</dbReference>
<reference evidence="2 3" key="1">
    <citation type="submission" date="2016-08" db="EMBL/GenBank/DDBJ databases">
        <title>Complete genome sequence of Fictibacillus arsenicus G25-54, a strain with toxicity to nematodes and a potential arsenic-resistance activity.</title>
        <authorList>
            <person name="Zheng Z."/>
        </authorList>
    </citation>
    <scope>NUCLEOTIDE SEQUENCE [LARGE SCALE GENOMIC DNA]</scope>
    <source>
        <strain evidence="2 3">G25-54</strain>
    </source>
</reference>
<feature type="transmembrane region" description="Helical" evidence="1">
    <location>
        <begin position="12"/>
        <end position="29"/>
    </location>
</feature>
<proteinExistence type="predicted"/>
<gene>
    <name evidence="2" type="ORF">ABE41_005060</name>
</gene>
<keyword evidence="3" id="KW-1185">Reference proteome</keyword>
<dbReference type="OrthoDB" id="2974665at2"/>
<evidence type="ECO:0000256" key="1">
    <source>
        <dbReference type="SAM" id="Phobius"/>
    </source>
</evidence>
<keyword evidence="1" id="KW-1133">Transmembrane helix</keyword>